<dbReference type="SUPFAM" id="SSF54695">
    <property type="entry name" value="POZ domain"/>
    <property type="match status" value="1"/>
</dbReference>
<dbReference type="PROSITE" id="PS50097">
    <property type="entry name" value="BTB"/>
    <property type="match status" value="1"/>
</dbReference>
<dbReference type="Pfam" id="PF07534">
    <property type="entry name" value="TLD"/>
    <property type="match status" value="1"/>
</dbReference>
<comment type="caution">
    <text evidence="3">The sequence shown here is derived from an EMBL/GenBank/DDBJ whole genome shotgun (WGS) entry which is preliminary data.</text>
</comment>
<dbReference type="PANTHER" id="PTHR24410:SF23">
    <property type="entry name" value="BTB DOMAIN-CONTAINING PROTEIN-RELATED"/>
    <property type="match status" value="1"/>
</dbReference>
<dbReference type="OrthoDB" id="1022638at2759"/>
<dbReference type="Pfam" id="PF00651">
    <property type="entry name" value="BTB"/>
    <property type="match status" value="1"/>
</dbReference>
<dbReference type="Proteomes" id="UP000789759">
    <property type="component" value="Unassembled WGS sequence"/>
</dbReference>
<dbReference type="Gene3D" id="1.25.40.420">
    <property type="match status" value="1"/>
</dbReference>
<feature type="domain" description="TLDc" evidence="2">
    <location>
        <begin position="230"/>
        <end position="393"/>
    </location>
</feature>
<dbReference type="CDD" id="cd18186">
    <property type="entry name" value="BTB_POZ_ZBTB_KLHL-like"/>
    <property type="match status" value="1"/>
</dbReference>
<dbReference type="InterPro" id="IPR011705">
    <property type="entry name" value="BACK"/>
</dbReference>
<dbReference type="PROSITE" id="PS51886">
    <property type="entry name" value="TLDC"/>
    <property type="match status" value="1"/>
</dbReference>
<organism evidence="3 4">
    <name type="scientific">Cetraspora pellucida</name>
    <dbReference type="NCBI Taxonomy" id="1433469"/>
    <lineage>
        <taxon>Eukaryota</taxon>
        <taxon>Fungi</taxon>
        <taxon>Fungi incertae sedis</taxon>
        <taxon>Mucoromycota</taxon>
        <taxon>Glomeromycotina</taxon>
        <taxon>Glomeromycetes</taxon>
        <taxon>Diversisporales</taxon>
        <taxon>Gigasporaceae</taxon>
        <taxon>Cetraspora</taxon>
    </lineage>
</organism>
<dbReference type="InterPro" id="IPR006571">
    <property type="entry name" value="TLDc_dom"/>
</dbReference>
<reference evidence="3" key="1">
    <citation type="submission" date="2021-06" db="EMBL/GenBank/DDBJ databases">
        <authorList>
            <person name="Kallberg Y."/>
            <person name="Tangrot J."/>
            <person name="Rosling A."/>
        </authorList>
    </citation>
    <scope>NUCLEOTIDE SEQUENCE</scope>
    <source>
        <strain evidence="3">FL966</strain>
    </source>
</reference>
<sequence length="403" mass="47707">MSKTFTSQLLKDLDYLYNSKDNYDTIITVDTEEQIYAHYLILCTRSLFFQRALSESWIKKENRYFVLTKPNVNALIFKIILKYLYCAEIDFKSLDIDMLLKLLIAADEFLIQELIDFIQDYLISSNLSQTHSCKILDFVNTSLFTKLKDDFLNIICENPKILFDHEEFLLLDKDALRLVIEHDNLDMKENDIWNYLIKWSNDRCDNIDELKEILCDLIIHVRFYQFGHKEFINHVWNYKNLLQDSLVRDVLLCYSDSNLKPMWDICVDGWSPQSFHSKCDNREATIVVTKIKNTTLLIGGYNPLDWNGIATYKHTTNSFLFLIDYMDMSIREVKYVKQNESAIYCDSNCNPMFGEGDFYIRDGYCLKCKNKSYDKLVNNYNLAIESYEVFQIENITKNNYILV</sequence>
<dbReference type="InterPro" id="IPR011333">
    <property type="entry name" value="SKP1/BTB/POZ_sf"/>
</dbReference>
<feature type="domain" description="BTB" evidence="1">
    <location>
        <begin position="23"/>
        <end position="93"/>
    </location>
</feature>
<name>A0A9N9HUV7_9GLOM</name>
<protein>
    <submittedName>
        <fullName evidence="3">1062_t:CDS:1</fullName>
    </submittedName>
</protein>
<dbReference type="AlphaFoldDB" id="A0A9N9HUV7"/>
<dbReference type="SMART" id="SM00225">
    <property type="entry name" value="BTB"/>
    <property type="match status" value="1"/>
</dbReference>
<dbReference type="InterPro" id="IPR000210">
    <property type="entry name" value="BTB/POZ_dom"/>
</dbReference>
<dbReference type="Pfam" id="PF07707">
    <property type="entry name" value="BACK"/>
    <property type="match status" value="1"/>
</dbReference>
<gene>
    <name evidence="3" type="ORF">CPELLU_LOCUS12107</name>
</gene>
<dbReference type="PANTHER" id="PTHR24410">
    <property type="entry name" value="HL07962P-RELATED"/>
    <property type="match status" value="1"/>
</dbReference>
<dbReference type="Gene3D" id="3.30.710.10">
    <property type="entry name" value="Potassium Channel Kv1.1, Chain A"/>
    <property type="match status" value="1"/>
</dbReference>
<dbReference type="EMBL" id="CAJVQA010011367">
    <property type="protein sequence ID" value="CAG8706557.1"/>
    <property type="molecule type" value="Genomic_DNA"/>
</dbReference>
<keyword evidence="4" id="KW-1185">Reference proteome</keyword>
<evidence type="ECO:0000313" key="4">
    <source>
        <dbReference type="Proteomes" id="UP000789759"/>
    </source>
</evidence>
<dbReference type="InterPro" id="IPR051481">
    <property type="entry name" value="BTB-POZ/Galectin-3-binding"/>
</dbReference>
<evidence type="ECO:0000313" key="3">
    <source>
        <dbReference type="EMBL" id="CAG8706557.1"/>
    </source>
</evidence>
<evidence type="ECO:0000259" key="1">
    <source>
        <dbReference type="PROSITE" id="PS50097"/>
    </source>
</evidence>
<evidence type="ECO:0000259" key="2">
    <source>
        <dbReference type="PROSITE" id="PS51886"/>
    </source>
</evidence>
<proteinExistence type="predicted"/>
<accession>A0A9N9HUV7</accession>